<keyword evidence="1" id="KW-0723">Serine/threonine-protein kinase</keyword>
<evidence type="ECO:0000256" key="3">
    <source>
        <dbReference type="ARBA" id="ARBA00022741"/>
    </source>
</evidence>
<dbReference type="GO" id="GO:0051707">
    <property type="term" value="P:response to other organism"/>
    <property type="evidence" value="ECO:0007669"/>
    <property type="project" value="UniProtKB-ARBA"/>
</dbReference>
<dbReference type="PANTHER" id="PTHR27007">
    <property type="match status" value="1"/>
</dbReference>
<dbReference type="InterPro" id="IPR001245">
    <property type="entry name" value="Ser-Thr/Tyr_kinase_cat_dom"/>
</dbReference>
<keyword evidence="2" id="KW-0808">Transferase</keyword>
<accession>A0A835EQC7</accession>
<dbReference type="InterPro" id="IPR000719">
    <property type="entry name" value="Prot_kinase_dom"/>
</dbReference>
<dbReference type="InterPro" id="IPR008271">
    <property type="entry name" value="Ser/Thr_kinase_AS"/>
</dbReference>
<feature type="domain" description="Protein kinase" evidence="8">
    <location>
        <begin position="338"/>
        <end position="610"/>
    </location>
</feature>
<dbReference type="InterPro" id="IPR017441">
    <property type="entry name" value="Protein_kinase_ATP_BS"/>
</dbReference>
<dbReference type="GO" id="GO:0005524">
    <property type="term" value="F:ATP binding"/>
    <property type="evidence" value="ECO:0007669"/>
    <property type="project" value="UniProtKB-UniRule"/>
</dbReference>
<protein>
    <recommendedName>
        <fullName evidence="8">Protein kinase domain-containing protein</fullName>
    </recommendedName>
</protein>
<dbReference type="GO" id="GO:0004674">
    <property type="term" value="F:protein serine/threonine kinase activity"/>
    <property type="evidence" value="ECO:0007669"/>
    <property type="project" value="UniProtKB-KW"/>
</dbReference>
<gene>
    <name evidence="9" type="ORF">HU200_031153</name>
</gene>
<evidence type="ECO:0000256" key="1">
    <source>
        <dbReference type="ARBA" id="ARBA00022527"/>
    </source>
</evidence>
<dbReference type="FunFam" id="1.10.510.10:FF:000444">
    <property type="entry name" value="probable L-type lectin-domain containing receptor kinase S.5"/>
    <property type="match status" value="1"/>
</dbReference>
<name>A0A835EQC7_9POAL</name>
<reference evidence="9" key="1">
    <citation type="submission" date="2020-07" db="EMBL/GenBank/DDBJ databases">
        <title>Genome sequence and genetic diversity analysis of an under-domesticated orphan crop, white fonio (Digitaria exilis).</title>
        <authorList>
            <person name="Bennetzen J.L."/>
            <person name="Chen S."/>
            <person name="Ma X."/>
            <person name="Wang X."/>
            <person name="Yssel A.E.J."/>
            <person name="Chaluvadi S.R."/>
            <person name="Johnson M."/>
            <person name="Gangashetty P."/>
            <person name="Hamidou F."/>
            <person name="Sanogo M.D."/>
            <person name="Zwaenepoel A."/>
            <person name="Wallace J."/>
            <person name="Van De Peer Y."/>
            <person name="Van Deynze A."/>
        </authorList>
    </citation>
    <scope>NUCLEOTIDE SEQUENCE</scope>
    <source>
        <tissue evidence="9">Leaves</tissue>
    </source>
</reference>
<dbReference type="OrthoDB" id="718807at2759"/>
<keyword evidence="5 6" id="KW-0067">ATP-binding</keyword>
<evidence type="ECO:0000256" key="4">
    <source>
        <dbReference type="ARBA" id="ARBA00022777"/>
    </source>
</evidence>
<dbReference type="InterPro" id="IPR011009">
    <property type="entry name" value="Kinase-like_dom_sf"/>
</dbReference>
<keyword evidence="4" id="KW-0418">Kinase</keyword>
<evidence type="ECO:0000256" key="6">
    <source>
        <dbReference type="PROSITE-ProRule" id="PRU10141"/>
    </source>
</evidence>
<feature type="transmembrane region" description="Helical" evidence="7">
    <location>
        <begin position="275"/>
        <end position="298"/>
    </location>
</feature>
<keyword evidence="7" id="KW-0812">Transmembrane</keyword>
<evidence type="ECO:0000259" key="8">
    <source>
        <dbReference type="PROSITE" id="PS50011"/>
    </source>
</evidence>
<dbReference type="PROSITE" id="PS50011">
    <property type="entry name" value="PROTEIN_KINASE_DOM"/>
    <property type="match status" value="1"/>
</dbReference>
<dbReference type="SMART" id="SM00220">
    <property type="entry name" value="S_TKc"/>
    <property type="match status" value="1"/>
</dbReference>
<proteinExistence type="predicted"/>
<keyword evidence="10" id="KW-1185">Reference proteome</keyword>
<dbReference type="Pfam" id="PF07714">
    <property type="entry name" value="PK_Tyr_Ser-Thr"/>
    <property type="match status" value="1"/>
</dbReference>
<dbReference type="SUPFAM" id="SSF56112">
    <property type="entry name" value="Protein kinase-like (PK-like)"/>
    <property type="match status" value="1"/>
</dbReference>
<dbReference type="PROSITE" id="PS00108">
    <property type="entry name" value="PROTEIN_KINASE_ST"/>
    <property type="match status" value="1"/>
</dbReference>
<dbReference type="Proteomes" id="UP000636709">
    <property type="component" value="Unassembled WGS sequence"/>
</dbReference>
<evidence type="ECO:0000256" key="5">
    <source>
        <dbReference type="ARBA" id="ARBA00022840"/>
    </source>
</evidence>
<dbReference type="EMBL" id="JACEFO010001770">
    <property type="protein sequence ID" value="KAF8704911.1"/>
    <property type="molecule type" value="Genomic_DNA"/>
</dbReference>
<dbReference type="AlphaFoldDB" id="A0A835EQC7"/>
<evidence type="ECO:0000256" key="7">
    <source>
        <dbReference type="SAM" id="Phobius"/>
    </source>
</evidence>
<comment type="caution">
    <text evidence="9">The sequence shown here is derived from an EMBL/GenBank/DDBJ whole genome shotgun (WGS) entry which is preliminary data.</text>
</comment>
<sequence>MYDTLTNTFDDASGYLFHANSTNPTRLYSYRLGYYKKHPPWKMKLSDPGMLIIDDPEVHLWEASRDGTTIQEAAFSFEFTMSIYQPKNPNTTAVSGYCLIFAIIPQDLLDVYADNNTDTMPTPIELISYSCDDTSDIIVDNKLAGNRFIIRVDEMNKMATYYYTIIRVQIAIKPLEAGNSSYMRNNYSVSIQYKPLRHNMTVQVKVDAEDGQNRTTGTGSKHPIYMSNISSGSGLFSLSSSMGQLFQLHTWESTIEWLPDEFENFHYKKKGTITIILSSVLGSVAVTVATAAVVYCYFNSKYRGWKKELDQLAKAMQVLPGVPTQFSFSDIRRATNNFHETTQLGRGGFGSVYRCKLPSPKKGEALLEVAVKRFSRDDNRRYEDFLAEVSVINRLRHKNIVPLVGWSYNKGEPLLVYEYMPNGSLDQHLFRWSGGNQQQPTPISRWDTRYNMVKDIATGLHYVHHEYEPRVLHRDIKANNIMIDSGFQGRLGDFGLACVVAKGKESYTDIGAPGTLGFRAPEYIHSGKATTKSDIFAFGVLVLEIVTGKIAVDAQHRHLADWVWHLHKEGRLPDAIDPTLTTEFTPTTPSVCYFSVWHAANRTHRTGQLW</sequence>
<dbReference type="PROSITE" id="PS00107">
    <property type="entry name" value="PROTEIN_KINASE_ATP"/>
    <property type="match status" value="1"/>
</dbReference>
<keyword evidence="7" id="KW-1133">Transmembrane helix</keyword>
<keyword evidence="3 6" id="KW-0547">Nucleotide-binding</keyword>
<dbReference type="Gene3D" id="1.10.510.10">
    <property type="entry name" value="Transferase(Phosphotransferase) domain 1"/>
    <property type="match status" value="1"/>
</dbReference>
<organism evidence="9 10">
    <name type="scientific">Digitaria exilis</name>
    <dbReference type="NCBI Taxonomy" id="1010633"/>
    <lineage>
        <taxon>Eukaryota</taxon>
        <taxon>Viridiplantae</taxon>
        <taxon>Streptophyta</taxon>
        <taxon>Embryophyta</taxon>
        <taxon>Tracheophyta</taxon>
        <taxon>Spermatophyta</taxon>
        <taxon>Magnoliopsida</taxon>
        <taxon>Liliopsida</taxon>
        <taxon>Poales</taxon>
        <taxon>Poaceae</taxon>
        <taxon>PACMAD clade</taxon>
        <taxon>Panicoideae</taxon>
        <taxon>Panicodae</taxon>
        <taxon>Paniceae</taxon>
        <taxon>Anthephorinae</taxon>
        <taxon>Digitaria</taxon>
    </lineage>
</organism>
<evidence type="ECO:0000256" key="2">
    <source>
        <dbReference type="ARBA" id="ARBA00022679"/>
    </source>
</evidence>
<keyword evidence="7" id="KW-0472">Membrane</keyword>
<dbReference type="InterPro" id="IPR050528">
    <property type="entry name" value="L-type_Lectin-RKs"/>
</dbReference>
<feature type="binding site" evidence="6">
    <location>
        <position position="372"/>
    </location>
    <ligand>
        <name>ATP</name>
        <dbReference type="ChEBI" id="CHEBI:30616"/>
    </ligand>
</feature>
<evidence type="ECO:0000313" key="9">
    <source>
        <dbReference type="EMBL" id="KAF8704911.1"/>
    </source>
</evidence>
<dbReference type="Gene3D" id="3.30.200.20">
    <property type="entry name" value="Phosphorylase Kinase, domain 1"/>
    <property type="match status" value="1"/>
</dbReference>
<evidence type="ECO:0000313" key="10">
    <source>
        <dbReference type="Proteomes" id="UP000636709"/>
    </source>
</evidence>
<dbReference type="FunFam" id="3.30.200.20:FF:000921">
    <property type="entry name" value="Os02g0156000 protein"/>
    <property type="match status" value="1"/>
</dbReference>
<dbReference type="Gene3D" id="2.60.120.200">
    <property type="match status" value="1"/>
</dbReference>